<keyword evidence="1 3" id="KW-0238">DNA-binding</keyword>
<keyword evidence="7" id="KW-1185">Reference proteome</keyword>
<dbReference type="GO" id="GO:0000978">
    <property type="term" value="F:RNA polymerase II cis-regulatory region sequence-specific DNA binding"/>
    <property type="evidence" value="ECO:0007669"/>
    <property type="project" value="TreeGrafter"/>
</dbReference>
<evidence type="ECO:0000256" key="2">
    <source>
        <dbReference type="ARBA" id="ARBA00023242"/>
    </source>
</evidence>
<keyword evidence="2 3" id="KW-0539">Nucleus</keyword>
<dbReference type="PANTHER" id="PTHR11829">
    <property type="entry name" value="FORKHEAD BOX PROTEIN"/>
    <property type="match status" value="1"/>
</dbReference>
<dbReference type="SMART" id="SM00339">
    <property type="entry name" value="FH"/>
    <property type="match status" value="1"/>
</dbReference>
<evidence type="ECO:0000256" key="4">
    <source>
        <dbReference type="SAM" id="MobiDB-lite"/>
    </source>
</evidence>
<dbReference type="Pfam" id="PF00250">
    <property type="entry name" value="Forkhead"/>
    <property type="match status" value="1"/>
</dbReference>
<dbReference type="CDD" id="cd00059">
    <property type="entry name" value="FH_FOX"/>
    <property type="match status" value="1"/>
</dbReference>
<protein>
    <submittedName>
        <fullName evidence="6">15823_t:CDS:1</fullName>
    </submittedName>
</protein>
<evidence type="ECO:0000313" key="6">
    <source>
        <dbReference type="EMBL" id="CAG8613253.1"/>
    </source>
</evidence>
<comment type="caution">
    <text evidence="6">The sequence shown here is derived from an EMBL/GenBank/DDBJ whole genome shotgun (WGS) entry which is preliminary data.</text>
</comment>
<organism evidence="6 7">
    <name type="scientific">Funneliformis caledonium</name>
    <dbReference type="NCBI Taxonomy" id="1117310"/>
    <lineage>
        <taxon>Eukaryota</taxon>
        <taxon>Fungi</taxon>
        <taxon>Fungi incertae sedis</taxon>
        <taxon>Mucoromycota</taxon>
        <taxon>Glomeromycotina</taxon>
        <taxon>Glomeromycetes</taxon>
        <taxon>Glomerales</taxon>
        <taxon>Glomeraceae</taxon>
        <taxon>Funneliformis</taxon>
    </lineage>
</organism>
<dbReference type="AlphaFoldDB" id="A0A9N9CV81"/>
<name>A0A9N9CV81_9GLOM</name>
<feature type="region of interest" description="Disordered" evidence="4">
    <location>
        <begin position="506"/>
        <end position="525"/>
    </location>
</feature>
<evidence type="ECO:0000256" key="1">
    <source>
        <dbReference type="ARBA" id="ARBA00023125"/>
    </source>
</evidence>
<reference evidence="6" key="1">
    <citation type="submission" date="2021-06" db="EMBL/GenBank/DDBJ databases">
        <authorList>
            <person name="Kallberg Y."/>
            <person name="Tangrot J."/>
            <person name="Rosling A."/>
        </authorList>
    </citation>
    <scope>NUCLEOTIDE SEQUENCE</scope>
    <source>
        <strain evidence="6">UK204</strain>
    </source>
</reference>
<dbReference type="PROSITE" id="PS00658">
    <property type="entry name" value="FORK_HEAD_2"/>
    <property type="match status" value="1"/>
</dbReference>
<dbReference type="InterPro" id="IPR036388">
    <property type="entry name" value="WH-like_DNA-bd_sf"/>
</dbReference>
<dbReference type="InterPro" id="IPR001766">
    <property type="entry name" value="Fork_head_dom"/>
</dbReference>
<evidence type="ECO:0000259" key="5">
    <source>
        <dbReference type="PROSITE" id="PS50039"/>
    </source>
</evidence>
<dbReference type="GO" id="GO:0005634">
    <property type="term" value="C:nucleus"/>
    <property type="evidence" value="ECO:0007669"/>
    <property type="project" value="UniProtKB-SubCell"/>
</dbReference>
<sequence length="592" mass="68675">MQHQYIQQIDLSNTPTMEEVLNGRYRSGQRTFFSSENHVLREKPSSNKRDKIYRESRLSTQQVTLQTFQWLSPEILQEHRPVENYIKFQNESSVVSMDEIYKRNDSRNNVDDLSKKLYTIPYSFHHNTFPEEHQFSENQFPCLENDIQSTLCIDENDDVTNKSKDHMTNIFPISINERNKNVIEDKVLANNIKYTNKTGIFDSEYRIKKEKLTEKQQRSVKESLAAESLMTLQISKDDEDDILLTSKDQMKQNKRIKKKVQNHNDKENDQKLNSKNIINDQILYDMIVRSGMTMENILKLREDHYKNTKNDIRNTVLNPAKIPLQSQPPTTVNMPVQLQAPIPVPNPFQSPAPIVNSMPVVKLPKTKPANMSGYRTRPVPILPATNLPYHPYLIQSELELNTEMNGILQEKPQRPSYSYASMIGQAIMASEEKKLALADIYSWISKTYPYYKMSDIGWKNSIRHNLSLYSAFIRVPNEGTTRSLWMINPDEEQCFINGVYHYSKRPPGSNKSLRRKSKTVPKTINENSNNVKNVQTERSQVPAYLTTNDTIIPMATSLPYCSMHPEVQYFSTYELPKDEVTSEQSYSAITSD</sequence>
<dbReference type="OrthoDB" id="5954824at2759"/>
<feature type="domain" description="Fork-head" evidence="5">
    <location>
        <begin position="414"/>
        <end position="505"/>
    </location>
</feature>
<dbReference type="SUPFAM" id="SSF46785">
    <property type="entry name" value="Winged helix' DNA-binding domain"/>
    <property type="match status" value="1"/>
</dbReference>
<feature type="DNA-binding region" description="Fork-head" evidence="3">
    <location>
        <begin position="414"/>
        <end position="505"/>
    </location>
</feature>
<gene>
    <name evidence="6" type="ORF">FCALED_LOCUS9179</name>
</gene>
<proteinExistence type="predicted"/>
<dbReference type="Proteomes" id="UP000789570">
    <property type="component" value="Unassembled WGS sequence"/>
</dbReference>
<dbReference type="Gene3D" id="1.10.10.10">
    <property type="entry name" value="Winged helix-like DNA-binding domain superfamily/Winged helix DNA-binding domain"/>
    <property type="match status" value="1"/>
</dbReference>
<dbReference type="PRINTS" id="PR00053">
    <property type="entry name" value="FORKHEAD"/>
</dbReference>
<evidence type="ECO:0000256" key="3">
    <source>
        <dbReference type="PROSITE-ProRule" id="PRU00089"/>
    </source>
</evidence>
<dbReference type="InterPro" id="IPR030456">
    <property type="entry name" value="TF_fork_head_CS_2"/>
</dbReference>
<comment type="subcellular location">
    <subcellularLocation>
        <location evidence="3">Nucleus</location>
    </subcellularLocation>
</comment>
<dbReference type="PANTHER" id="PTHR11829:SF343">
    <property type="entry name" value="FORK-HEAD DOMAIN-CONTAINING PROTEIN"/>
    <property type="match status" value="1"/>
</dbReference>
<dbReference type="GO" id="GO:0000981">
    <property type="term" value="F:DNA-binding transcription factor activity, RNA polymerase II-specific"/>
    <property type="evidence" value="ECO:0007669"/>
    <property type="project" value="TreeGrafter"/>
</dbReference>
<dbReference type="PROSITE" id="PS50039">
    <property type="entry name" value="FORK_HEAD_3"/>
    <property type="match status" value="1"/>
</dbReference>
<evidence type="ECO:0000313" key="7">
    <source>
        <dbReference type="Proteomes" id="UP000789570"/>
    </source>
</evidence>
<dbReference type="InterPro" id="IPR050211">
    <property type="entry name" value="FOX_domain-containing"/>
</dbReference>
<accession>A0A9N9CV81</accession>
<dbReference type="EMBL" id="CAJVPQ010002940">
    <property type="protein sequence ID" value="CAG8613253.1"/>
    <property type="molecule type" value="Genomic_DNA"/>
</dbReference>
<dbReference type="InterPro" id="IPR036390">
    <property type="entry name" value="WH_DNA-bd_sf"/>
</dbReference>